<accession>A0AAN8JDB2</accession>
<evidence type="ECO:0000256" key="15">
    <source>
        <dbReference type="RuleBase" id="RU363063"/>
    </source>
</evidence>
<dbReference type="Gene3D" id="3.90.550.50">
    <property type="match status" value="1"/>
</dbReference>
<evidence type="ECO:0000256" key="8">
    <source>
        <dbReference type="ARBA" id="ARBA00022824"/>
    </source>
</evidence>
<comment type="subcellular location">
    <subcellularLocation>
        <location evidence="1">Endoplasmic reticulum</location>
    </subcellularLocation>
    <subcellularLocation>
        <location evidence="2 15">Golgi apparatus membrane</location>
        <topology evidence="2 15">Single-pass type II membrane protein</topology>
    </subcellularLocation>
</comment>
<evidence type="ECO:0000256" key="16">
    <source>
        <dbReference type="SAM" id="SignalP"/>
    </source>
</evidence>
<evidence type="ECO:0000313" key="18">
    <source>
        <dbReference type="Proteomes" id="UP001347796"/>
    </source>
</evidence>
<dbReference type="GO" id="GO:0016758">
    <property type="term" value="F:hexosyltransferase activity"/>
    <property type="evidence" value="ECO:0007669"/>
    <property type="project" value="InterPro"/>
</dbReference>
<evidence type="ECO:0000256" key="2">
    <source>
        <dbReference type="ARBA" id="ARBA00004323"/>
    </source>
</evidence>
<dbReference type="EC" id="2.4.1.-" evidence="15"/>
<gene>
    <name evidence="17" type="ORF">SNE40_016553</name>
</gene>
<evidence type="ECO:0000256" key="12">
    <source>
        <dbReference type="ARBA" id="ARBA00023136"/>
    </source>
</evidence>
<proteinExistence type="inferred from homology"/>
<keyword evidence="11 15" id="KW-0333">Golgi apparatus</keyword>
<evidence type="ECO:0000256" key="3">
    <source>
        <dbReference type="ARBA" id="ARBA00004922"/>
    </source>
</evidence>
<feature type="signal peptide" evidence="16">
    <location>
        <begin position="1"/>
        <end position="15"/>
    </location>
</feature>
<keyword evidence="6" id="KW-0808">Transferase</keyword>
<comment type="catalytic activity">
    <reaction evidence="14">
        <text>3-O-(N-acetyl-beta-D-glucosaminyl-(1-&gt;4)-alpha-D-mannosyl)-L-threonyl-[protein] + UDP-N-acetyl-alpha-D-galactosamine = 3-O-[beta-D-GalNAc-(1-&gt;3)-beta-D-GlcNAc-(1-&gt;4)-alpha-D-Man]-L-Thr-[protein] + UDP + H(+)</text>
        <dbReference type="Rhea" id="RHEA:37667"/>
        <dbReference type="Rhea" id="RHEA-COMP:13308"/>
        <dbReference type="Rhea" id="RHEA-COMP:13618"/>
        <dbReference type="ChEBI" id="CHEBI:15378"/>
        <dbReference type="ChEBI" id="CHEBI:58223"/>
        <dbReference type="ChEBI" id="CHEBI:67138"/>
        <dbReference type="ChEBI" id="CHEBI:136709"/>
        <dbReference type="ChEBI" id="CHEBI:137540"/>
        <dbReference type="EC" id="2.4.1.313"/>
    </reaction>
</comment>
<reference evidence="17 18" key="1">
    <citation type="submission" date="2024-01" db="EMBL/GenBank/DDBJ databases">
        <title>The genome of the rayed Mediterranean limpet Patella caerulea (Linnaeus, 1758).</title>
        <authorList>
            <person name="Anh-Thu Weber A."/>
            <person name="Halstead-Nussloch G."/>
        </authorList>
    </citation>
    <scope>NUCLEOTIDE SEQUENCE [LARGE SCALE GENOMIC DNA]</scope>
    <source>
        <strain evidence="17">AATW-2023a</strain>
        <tissue evidence="17">Whole specimen</tissue>
    </source>
</reference>
<feature type="chain" id="PRO_5042983320" description="Hexosyltransferase" evidence="16">
    <location>
        <begin position="16"/>
        <end position="487"/>
    </location>
</feature>
<comment type="pathway">
    <text evidence="3">Protein modification; protein glycosylation.</text>
</comment>
<evidence type="ECO:0000313" key="17">
    <source>
        <dbReference type="EMBL" id="KAK6173013.1"/>
    </source>
</evidence>
<evidence type="ECO:0000256" key="5">
    <source>
        <dbReference type="ARBA" id="ARBA00022676"/>
    </source>
</evidence>
<evidence type="ECO:0000256" key="13">
    <source>
        <dbReference type="ARBA" id="ARBA00023180"/>
    </source>
</evidence>
<evidence type="ECO:0000256" key="9">
    <source>
        <dbReference type="ARBA" id="ARBA00022968"/>
    </source>
</evidence>
<name>A0AAN8JDB2_PATCE</name>
<keyword evidence="9" id="KW-0735">Signal-anchor</keyword>
<evidence type="ECO:0000256" key="1">
    <source>
        <dbReference type="ARBA" id="ARBA00004240"/>
    </source>
</evidence>
<evidence type="ECO:0000256" key="4">
    <source>
        <dbReference type="ARBA" id="ARBA00008661"/>
    </source>
</evidence>
<evidence type="ECO:0000256" key="14">
    <source>
        <dbReference type="ARBA" id="ARBA00047667"/>
    </source>
</evidence>
<protein>
    <recommendedName>
        <fullName evidence="15">Hexosyltransferase</fullName>
        <ecNumber evidence="15">2.4.1.-</ecNumber>
    </recommendedName>
</protein>
<dbReference type="PANTHER" id="PTHR11214">
    <property type="entry name" value="BETA-1,3-N-ACETYLGLUCOSAMINYLTRANSFERASE"/>
    <property type="match status" value="1"/>
</dbReference>
<keyword evidence="18" id="KW-1185">Reference proteome</keyword>
<evidence type="ECO:0000256" key="10">
    <source>
        <dbReference type="ARBA" id="ARBA00022989"/>
    </source>
</evidence>
<dbReference type="Pfam" id="PF01762">
    <property type="entry name" value="Galactosyl_T"/>
    <property type="match status" value="1"/>
</dbReference>
<dbReference type="PANTHER" id="PTHR11214:SF219">
    <property type="entry name" value="UDP-GALNAC:BETA-1,3-N-ACETYLGALACTOSAMINYLTRANSFERASE 2"/>
    <property type="match status" value="1"/>
</dbReference>
<keyword evidence="12" id="KW-0472">Membrane</keyword>
<comment type="similarity">
    <text evidence="4 15">Belongs to the glycosyltransferase 31 family.</text>
</comment>
<dbReference type="InterPro" id="IPR002659">
    <property type="entry name" value="Glyco_trans_31"/>
</dbReference>
<evidence type="ECO:0000256" key="11">
    <source>
        <dbReference type="ARBA" id="ARBA00023034"/>
    </source>
</evidence>
<keyword evidence="10" id="KW-1133">Transmembrane helix</keyword>
<keyword evidence="7" id="KW-0812">Transmembrane</keyword>
<dbReference type="GO" id="GO:0006493">
    <property type="term" value="P:protein O-linked glycosylation"/>
    <property type="evidence" value="ECO:0007669"/>
    <property type="project" value="TreeGrafter"/>
</dbReference>
<comment type="caution">
    <text evidence="17">The sequence shown here is derived from an EMBL/GenBank/DDBJ whole genome shotgun (WGS) entry which is preliminary data.</text>
</comment>
<dbReference type="EMBL" id="JAZGQO010000011">
    <property type="protein sequence ID" value="KAK6173013.1"/>
    <property type="molecule type" value="Genomic_DNA"/>
</dbReference>
<dbReference type="Proteomes" id="UP001347796">
    <property type="component" value="Unassembled WGS sequence"/>
</dbReference>
<keyword evidence="8" id="KW-0256">Endoplasmic reticulum</keyword>
<dbReference type="GO" id="GO:0005783">
    <property type="term" value="C:endoplasmic reticulum"/>
    <property type="evidence" value="ECO:0007669"/>
    <property type="project" value="UniProtKB-SubCell"/>
</dbReference>
<keyword evidence="16" id="KW-0732">Signal</keyword>
<dbReference type="GO" id="GO:0000139">
    <property type="term" value="C:Golgi membrane"/>
    <property type="evidence" value="ECO:0007669"/>
    <property type="project" value="UniProtKB-SubCell"/>
</dbReference>
<evidence type="ECO:0000256" key="7">
    <source>
        <dbReference type="ARBA" id="ARBA00022692"/>
    </source>
</evidence>
<dbReference type="AlphaFoldDB" id="A0AAN8JDB2"/>
<dbReference type="GO" id="GO:0008194">
    <property type="term" value="F:UDP-glycosyltransferase activity"/>
    <property type="evidence" value="ECO:0007669"/>
    <property type="project" value="TreeGrafter"/>
</dbReference>
<sequence>MYMKLLFIISVGLIAIEFKQHIIWNLIQVGKERVDLAVCVLSARDNFKQRQTLRETWFNDDYYNNRTIRIKSVFVVGRPGCRIHPENRVDQFDCKRWNYSVPDNPDNIALFQISKKHSTNIGYSTVDRLWMKVQHPVRIKRLGIANIITSALKPELPNSIRVGLATFDQGEPVEIVSVQFSYMDPGILHNGYNYQPITEQYMRKDLEFEIFVEGASTDFFFGDSEKTIMHDVGAVVVEGLTADRTYINNSNINSLISFMFNVDEIEELRSKRDKRDILDLEWQSREVGVEAELSKEVKENGDILLVDTMDVYRNLPRKLLACHRWFNDKYEVHFVLKTDDDCFVDISSILNNLHVYPSNKLWLGHFRDDWLVQRSSKWRERYYTSQIYPKFACGSGNVVSSDVHNWLAGNYLDLFAGYQGEDTAMGIWLSALGVNYKQHTRFVCDFFPKCSKPFVVPNLNIAKLQVMWDNNIKCGFPGGCSCKQTIL</sequence>
<keyword evidence="13" id="KW-0325">Glycoprotein</keyword>
<organism evidence="17 18">
    <name type="scientific">Patella caerulea</name>
    <name type="common">Rayed Mediterranean limpet</name>
    <dbReference type="NCBI Taxonomy" id="87958"/>
    <lineage>
        <taxon>Eukaryota</taxon>
        <taxon>Metazoa</taxon>
        <taxon>Spiralia</taxon>
        <taxon>Lophotrochozoa</taxon>
        <taxon>Mollusca</taxon>
        <taxon>Gastropoda</taxon>
        <taxon>Patellogastropoda</taxon>
        <taxon>Patelloidea</taxon>
        <taxon>Patellidae</taxon>
        <taxon>Patella</taxon>
    </lineage>
</organism>
<keyword evidence="5 15" id="KW-0328">Glycosyltransferase</keyword>
<evidence type="ECO:0000256" key="6">
    <source>
        <dbReference type="ARBA" id="ARBA00022679"/>
    </source>
</evidence>